<dbReference type="Gene3D" id="3.40.50.150">
    <property type="entry name" value="Vaccinia Virus protein VP39"/>
    <property type="match status" value="1"/>
</dbReference>
<accession>A0A1F8CU89</accession>
<evidence type="ECO:0000313" key="2">
    <source>
        <dbReference type="Proteomes" id="UP000178999"/>
    </source>
</evidence>
<dbReference type="EMBL" id="MGHY01000018">
    <property type="protein sequence ID" value="OGM79308.1"/>
    <property type="molecule type" value="Genomic_DNA"/>
</dbReference>
<protein>
    <recommendedName>
        <fullName evidence="3">Methyltransferase type 11 domain-containing protein</fullName>
    </recommendedName>
</protein>
<name>A0A1F8CU89_9BACT</name>
<dbReference type="SUPFAM" id="SSF53335">
    <property type="entry name" value="S-adenosyl-L-methionine-dependent methyltransferases"/>
    <property type="match status" value="1"/>
</dbReference>
<dbReference type="PANTHER" id="PTHR43861">
    <property type="entry name" value="TRANS-ACONITATE 2-METHYLTRANSFERASE-RELATED"/>
    <property type="match status" value="1"/>
</dbReference>
<dbReference type="PANTHER" id="PTHR43861:SF6">
    <property type="entry name" value="METHYLTRANSFERASE TYPE 11"/>
    <property type="match status" value="1"/>
</dbReference>
<evidence type="ECO:0000313" key="1">
    <source>
        <dbReference type="EMBL" id="OGM79308.1"/>
    </source>
</evidence>
<organism evidence="1 2">
    <name type="scientific">Candidatus Woesebacteria bacterium RIFOXYB1_FULL_38_16</name>
    <dbReference type="NCBI Taxonomy" id="1802538"/>
    <lineage>
        <taxon>Bacteria</taxon>
        <taxon>Candidatus Woeseibacteriota</taxon>
    </lineage>
</organism>
<evidence type="ECO:0008006" key="3">
    <source>
        <dbReference type="Google" id="ProtNLM"/>
    </source>
</evidence>
<dbReference type="Proteomes" id="UP000178999">
    <property type="component" value="Unassembled WGS sequence"/>
</dbReference>
<dbReference type="InterPro" id="IPR029063">
    <property type="entry name" value="SAM-dependent_MTases_sf"/>
</dbReference>
<sequence>MERCSFCRSEKFKKLFETFDNPILQCMRCGLVRTGGFKLPKYQEYHRDDDYLKYESHFRNIFEKRFKLISKYKNSGRVLEIGASSGTMLDLFLKHGWITYGVEPSGAGKFAKAKGHRILRNEFEKANLKANFFDVVILNHTLEHMMNPLSVLRKVRRILKKGGVVYIDVPNFASFSAIVSREWWKYLLPSEHIHHFTNRSLLKIVNKAGLRKVKVMTWSGFFDFANPFLYYWWSFTSGRINFINDFIDIPGNFVATLLNRGTNLVIIAQKRK</sequence>
<proteinExistence type="predicted"/>
<gene>
    <name evidence="1" type="ORF">A2382_00795</name>
</gene>
<reference evidence="1 2" key="1">
    <citation type="journal article" date="2016" name="Nat. Commun.">
        <title>Thousands of microbial genomes shed light on interconnected biogeochemical processes in an aquifer system.</title>
        <authorList>
            <person name="Anantharaman K."/>
            <person name="Brown C.T."/>
            <person name="Hug L.A."/>
            <person name="Sharon I."/>
            <person name="Castelle C.J."/>
            <person name="Probst A.J."/>
            <person name="Thomas B.C."/>
            <person name="Singh A."/>
            <person name="Wilkins M.J."/>
            <person name="Karaoz U."/>
            <person name="Brodie E.L."/>
            <person name="Williams K.H."/>
            <person name="Hubbard S.S."/>
            <person name="Banfield J.F."/>
        </authorList>
    </citation>
    <scope>NUCLEOTIDE SEQUENCE [LARGE SCALE GENOMIC DNA]</scope>
</reference>
<dbReference type="AlphaFoldDB" id="A0A1F8CU89"/>
<dbReference type="CDD" id="cd02440">
    <property type="entry name" value="AdoMet_MTases"/>
    <property type="match status" value="1"/>
</dbReference>
<dbReference type="Pfam" id="PF13489">
    <property type="entry name" value="Methyltransf_23"/>
    <property type="match status" value="1"/>
</dbReference>
<dbReference type="STRING" id="1802538.A2382_00795"/>
<comment type="caution">
    <text evidence="1">The sequence shown here is derived from an EMBL/GenBank/DDBJ whole genome shotgun (WGS) entry which is preliminary data.</text>
</comment>